<reference evidence="2 3" key="1">
    <citation type="submission" date="2017-03" db="EMBL/GenBank/DDBJ databases">
        <title>Lifting the veil on microbial sulfur biogeochemistry in mining wastewaters.</title>
        <authorList>
            <person name="Kantor R.S."/>
            <person name="Colenbrander Nelson T."/>
            <person name="Marshall S."/>
            <person name="Bennett D."/>
            <person name="Apte S."/>
            <person name="Camacho D."/>
            <person name="Thomas B.C."/>
            <person name="Warren L.A."/>
            <person name="Banfield J.F."/>
        </authorList>
    </citation>
    <scope>NUCLEOTIDE SEQUENCE [LARGE SCALE GENOMIC DNA]</scope>
    <source>
        <strain evidence="2">32-68-21</strain>
    </source>
</reference>
<dbReference type="SUPFAM" id="SSF52980">
    <property type="entry name" value="Restriction endonuclease-like"/>
    <property type="match status" value="1"/>
</dbReference>
<dbReference type="InterPro" id="IPR007569">
    <property type="entry name" value="DUF559"/>
</dbReference>
<gene>
    <name evidence="2" type="ORF">B7Y86_07050</name>
</gene>
<dbReference type="PANTHER" id="PTHR38590:SF1">
    <property type="entry name" value="BLL0828 PROTEIN"/>
    <property type="match status" value="1"/>
</dbReference>
<dbReference type="InterPro" id="IPR011335">
    <property type="entry name" value="Restrct_endonuc-II-like"/>
</dbReference>
<organism evidence="2 3">
    <name type="scientific">Brevundimonas subvibrioides</name>
    <dbReference type="NCBI Taxonomy" id="74313"/>
    <lineage>
        <taxon>Bacteria</taxon>
        <taxon>Pseudomonadati</taxon>
        <taxon>Pseudomonadota</taxon>
        <taxon>Alphaproteobacteria</taxon>
        <taxon>Caulobacterales</taxon>
        <taxon>Caulobacteraceae</taxon>
        <taxon>Brevundimonas</taxon>
    </lineage>
</organism>
<feature type="domain" description="DUF559" evidence="1">
    <location>
        <begin position="2"/>
        <end position="105"/>
    </location>
</feature>
<dbReference type="Pfam" id="PF04480">
    <property type="entry name" value="DUF559"/>
    <property type="match status" value="1"/>
</dbReference>
<dbReference type="InterPro" id="IPR047216">
    <property type="entry name" value="Endonuclease_DUF559_bact"/>
</dbReference>
<comment type="caution">
    <text evidence="2">The sequence shown here is derived from an EMBL/GenBank/DDBJ whole genome shotgun (WGS) entry which is preliminary data.</text>
</comment>
<proteinExistence type="predicted"/>
<evidence type="ECO:0000313" key="3">
    <source>
        <dbReference type="Proteomes" id="UP000216147"/>
    </source>
</evidence>
<dbReference type="AlphaFoldDB" id="A0A258HLJ1"/>
<dbReference type="CDD" id="cd01038">
    <property type="entry name" value="Endonuclease_DUF559"/>
    <property type="match status" value="1"/>
</dbReference>
<dbReference type="Proteomes" id="UP000216147">
    <property type="component" value="Unassembled WGS sequence"/>
</dbReference>
<protein>
    <recommendedName>
        <fullName evidence="1">DUF559 domain-containing protein</fullName>
    </recommendedName>
</protein>
<evidence type="ECO:0000313" key="2">
    <source>
        <dbReference type="EMBL" id="OYX57487.1"/>
    </source>
</evidence>
<name>A0A258HLJ1_9CAUL</name>
<dbReference type="Gene3D" id="3.40.960.10">
    <property type="entry name" value="VSR Endonuclease"/>
    <property type="match status" value="1"/>
</dbReference>
<accession>A0A258HLJ1</accession>
<dbReference type="PANTHER" id="PTHR38590">
    <property type="entry name" value="BLL0828 PROTEIN"/>
    <property type="match status" value="1"/>
</dbReference>
<sequence>MSRARVLRRALTPPEARLWVCLRAKQLGGLKFRRQHPVGPYVLDFYCPEARLAVEVDGQQHGDPVRSEHDARRTEWLATQDIGVLRIAAEDVRTNLDGILTWIRTNAEERVRG</sequence>
<evidence type="ECO:0000259" key="1">
    <source>
        <dbReference type="Pfam" id="PF04480"/>
    </source>
</evidence>
<dbReference type="EMBL" id="NCEQ01000006">
    <property type="protein sequence ID" value="OYX57487.1"/>
    <property type="molecule type" value="Genomic_DNA"/>
</dbReference>